<keyword evidence="2" id="KW-1185">Reference proteome</keyword>
<sequence>MRGAGDAVQGRFFVLKETLSTIKIKNLRGIALQRKGIMPLMRPAAGGESCCAVCTVNAGAYFAGMISSQ</sequence>
<gene>
    <name evidence="1" type="ORF">EBB54_16180</name>
</gene>
<organism evidence="1 2">
    <name type="scientific">Schaedlerella arabinosiphila</name>
    <dbReference type="NCBI Taxonomy" id="2044587"/>
    <lineage>
        <taxon>Bacteria</taxon>
        <taxon>Bacillati</taxon>
        <taxon>Bacillota</taxon>
        <taxon>Clostridia</taxon>
        <taxon>Lachnospirales</taxon>
        <taxon>Lachnospiraceae</taxon>
        <taxon>Schaedlerella</taxon>
    </lineage>
</organism>
<dbReference type="EMBL" id="RHJS01000002">
    <property type="protein sequence ID" value="RRK32724.1"/>
    <property type="molecule type" value="Genomic_DNA"/>
</dbReference>
<protein>
    <submittedName>
        <fullName evidence="1">Uncharacterized protein</fullName>
    </submittedName>
</protein>
<dbReference type="Proteomes" id="UP000274920">
    <property type="component" value="Unassembled WGS sequence"/>
</dbReference>
<evidence type="ECO:0000313" key="1">
    <source>
        <dbReference type="EMBL" id="RRK32724.1"/>
    </source>
</evidence>
<proteinExistence type="predicted"/>
<reference evidence="1" key="1">
    <citation type="submission" date="2018-10" db="EMBL/GenBank/DDBJ databases">
        <title>Schaedlerella arabinophila gen. nov. sp. nov., isolated from the mouse intestinal tract and comparative analysis with the genome of the closely related altered Schaedler flora strain ASF502.</title>
        <authorList>
            <person name="Miyake S."/>
            <person name="Soh M."/>
            <person name="Seedorf H."/>
        </authorList>
    </citation>
    <scope>NUCLEOTIDE SEQUENCE [LARGE SCALE GENOMIC DNA]</scope>
    <source>
        <strain evidence="1">DSM 106076</strain>
    </source>
</reference>
<comment type="caution">
    <text evidence="1">The sequence shown here is derived from an EMBL/GenBank/DDBJ whole genome shotgun (WGS) entry which is preliminary data.</text>
</comment>
<accession>A0A426DJ53</accession>
<dbReference type="AlphaFoldDB" id="A0A426DJ53"/>
<name>A0A426DJ53_9FIRM</name>
<evidence type="ECO:0000313" key="2">
    <source>
        <dbReference type="Proteomes" id="UP000274920"/>
    </source>
</evidence>